<keyword evidence="1" id="KW-0175">Coiled coil</keyword>
<dbReference type="Pfam" id="PF00010">
    <property type="entry name" value="HLH"/>
    <property type="match status" value="1"/>
</dbReference>
<dbReference type="EMBL" id="CM002242">
    <property type="protein sequence ID" value="EAA30341.2"/>
    <property type="molecule type" value="Genomic_DNA"/>
</dbReference>
<dbReference type="PROSITE" id="PS50888">
    <property type="entry name" value="BHLH"/>
    <property type="match status" value="1"/>
</dbReference>
<dbReference type="GO" id="GO:0046983">
    <property type="term" value="F:protein dimerization activity"/>
    <property type="evidence" value="ECO:0007669"/>
    <property type="project" value="InterPro"/>
</dbReference>
<dbReference type="PaxDb" id="5141-EFNCRP00000008343"/>
<name>Q7S4A9_NEUCR</name>
<reference evidence="4 5" key="1">
    <citation type="journal article" date="2003" name="Nature">
        <title>The genome sequence of the filamentous fungus Neurospora crassa.</title>
        <authorList>
            <person name="Galagan J.E."/>
            <person name="Calvo S.E."/>
            <person name="Borkovich K.A."/>
            <person name="Selker E.U."/>
            <person name="Read N.D."/>
            <person name="Jaffe D."/>
            <person name="FitzHugh W."/>
            <person name="Ma L.J."/>
            <person name="Smirnov S."/>
            <person name="Purcell S."/>
            <person name="Rehman B."/>
            <person name="Elkins T."/>
            <person name="Engels R."/>
            <person name="Wang S."/>
            <person name="Nielsen C.B."/>
            <person name="Butler J."/>
            <person name="Endrizzi M."/>
            <person name="Qui D."/>
            <person name="Ianakiev P."/>
            <person name="Bell-Pedersen D."/>
            <person name="Nelson M.A."/>
            <person name="Werner-Washburne M."/>
            <person name="Selitrennikoff C.P."/>
            <person name="Kinsey J.A."/>
            <person name="Braun E.L."/>
            <person name="Zelter A."/>
            <person name="Schulte U."/>
            <person name="Kothe G.O."/>
            <person name="Jedd G."/>
            <person name="Mewes W."/>
            <person name="Staben C."/>
            <person name="Marcotte E."/>
            <person name="Greenberg D."/>
            <person name="Roy A."/>
            <person name="Foley K."/>
            <person name="Naylor J."/>
            <person name="Stange-Thomann N."/>
            <person name="Barrett R."/>
            <person name="Gnerre S."/>
            <person name="Kamal M."/>
            <person name="Kamvysselis M."/>
            <person name="Mauceli E."/>
            <person name="Bielke C."/>
            <person name="Rudd S."/>
            <person name="Frishman D."/>
            <person name="Krystofova S."/>
            <person name="Rasmussen C."/>
            <person name="Metzenberg R.L."/>
            <person name="Perkins D.D."/>
            <person name="Kroken S."/>
            <person name="Cogoni C."/>
            <person name="Macino G."/>
            <person name="Catcheside D."/>
            <person name="Li W."/>
            <person name="Pratt R.J."/>
            <person name="Osmani S.A."/>
            <person name="DeSouza C.P."/>
            <person name="Glass L."/>
            <person name="Orbach M.J."/>
            <person name="Berglund J.A."/>
            <person name="Voelker R."/>
            <person name="Yarden O."/>
            <person name="Plamann M."/>
            <person name="Seiler S."/>
            <person name="Dunlap J."/>
            <person name="Radford A."/>
            <person name="Aramayo R."/>
            <person name="Natvig D.O."/>
            <person name="Alex L.A."/>
            <person name="Mannhaupt G."/>
            <person name="Ebbole D.J."/>
            <person name="Freitag M."/>
            <person name="Paulsen I."/>
            <person name="Sachs M.S."/>
            <person name="Lander E.S."/>
            <person name="Nusbaum C."/>
            <person name="Birren B."/>
        </authorList>
    </citation>
    <scope>NUCLEOTIDE SEQUENCE [LARGE SCALE GENOMIC DNA]</scope>
    <source>
        <strain evidence="5">ATCC 24698 / 74-OR23-1A / CBS 708.71 / DSM 1257 / FGSC 987</strain>
    </source>
</reference>
<dbReference type="VEuPathDB" id="FungiDB:NCU08184"/>
<dbReference type="KEGG" id="ncr:NCU08184"/>
<evidence type="ECO:0000313" key="5">
    <source>
        <dbReference type="Proteomes" id="UP000001805"/>
    </source>
</evidence>
<dbReference type="Gene3D" id="4.10.280.10">
    <property type="entry name" value="Helix-loop-helix DNA-binding domain"/>
    <property type="match status" value="1"/>
</dbReference>
<feature type="region of interest" description="Disordered" evidence="2">
    <location>
        <begin position="1"/>
        <end position="21"/>
    </location>
</feature>
<dbReference type="SUPFAM" id="SSF47459">
    <property type="entry name" value="HLH, helix-loop-helix DNA-binding domain"/>
    <property type="match status" value="1"/>
</dbReference>
<accession>Q7S4A9</accession>
<feature type="region of interest" description="Disordered" evidence="2">
    <location>
        <begin position="80"/>
        <end position="173"/>
    </location>
</feature>
<feature type="compositionally biased region" description="Basic and acidic residues" evidence="2">
    <location>
        <begin position="107"/>
        <end position="126"/>
    </location>
</feature>
<feature type="coiled-coil region" evidence="1">
    <location>
        <begin position="180"/>
        <end position="214"/>
    </location>
</feature>
<dbReference type="HOGENOM" id="CLU_108129_0_0_1"/>
<feature type="compositionally biased region" description="Polar residues" evidence="2">
    <location>
        <begin position="147"/>
        <end position="164"/>
    </location>
</feature>
<evidence type="ECO:0000259" key="3">
    <source>
        <dbReference type="PROSITE" id="PS50888"/>
    </source>
</evidence>
<evidence type="ECO:0000256" key="2">
    <source>
        <dbReference type="SAM" id="MobiDB-lite"/>
    </source>
</evidence>
<dbReference type="RefSeq" id="XP_959577.2">
    <property type="nucleotide sequence ID" value="XM_954484.2"/>
</dbReference>
<dbReference type="Proteomes" id="UP000001805">
    <property type="component" value="Chromosome 7, Linkage Group VII"/>
</dbReference>
<dbReference type="InterPro" id="IPR036638">
    <property type="entry name" value="HLH_DNA-bd_sf"/>
</dbReference>
<keyword evidence="5" id="KW-1185">Reference proteome</keyword>
<dbReference type="InterPro" id="IPR011598">
    <property type="entry name" value="bHLH_dom"/>
</dbReference>
<feature type="domain" description="BHLH" evidence="3">
    <location>
        <begin position="120"/>
        <end position="190"/>
    </location>
</feature>
<organism evidence="4 5">
    <name type="scientific">Neurospora crassa (strain ATCC 24698 / 74-OR23-1A / CBS 708.71 / DSM 1257 / FGSC 987)</name>
    <dbReference type="NCBI Taxonomy" id="367110"/>
    <lineage>
        <taxon>Eukaryota</taxon>
        <taxon>Fungi</taxon>
        <taxon>Dikarya</taxon>
        <taxon>Ascomycota</taxon>
        <taxon>Pezizomycotina</taxon>
        <taxon>Sordariomycetes</taxon>
        <taxon>Sordariomycetidae</taxon>
        <taxon>Sordariales</taxon>
        <taxon>Sordariaceae</taxon>
        <taxon>Neurospora</taxon>
    </lineage>
</organism>
<sequence length="223" mass="25380">MAHISFIPNPKMDPDSHATKRRRVVEDTGTYSAEYQHQGQHHYIDAKTAKTDPVHPPSTSGIPSGDFQFTAFQNTSTITGLSPIRFEDFLNEPTGETPRPEEPEEPGPNKKEDKAEEDVSVRERHNSIGKRYRNKLNEQFENLEALLSQQNPEEDYNSSFSPTQAKKRQRGRSINKASLLEMAKVRIKALTEQREMLIAEVEQLEKELAEEATKQASGSRHHE</sequence>
<dbReference type="AlphaFoldDB" id="Q7S4A9"/>
<dbReference type="OrthoDB" id="3542681at2759"/>
<proteinExistence type="predicted"/>
<evidence type="ECO:0000256" key="1">
    <source>
        <dbReference type="SAM" id="Coils"/>
    </source>
</evidence>
<dbReference type="GeneID" id="3875724"/>
<evidence type="ECO:0000313" key="4">
    <source>
        <dbReference type="EMBL" id="EAA30341.2"/>
    </source>
</evidence>
<dbReference type="SMR" id="Q7S4A9"/>
<protein>
    <recommendedName>
        <fullName evidence="3">BHLH domain-containing protein</fullName>
    </recommendedName>
</protein>
<dbReference type="InParanoid" id="Q7S4A9"/>
<gene>
    <name evidence="4" type="ORF">NCU08184</name>
</gene>